<proteinExistence type="inferred from homology"/>
<keyword evidence="1 3" id="KW-0963">Cytoplasm</keyword>
<dbReference type="PIRSF" id="PIRSF015626">
    <property type="entry name" value="FdhD"/>
    <property type="match status" value="1"/>
</dbReference>
<protein>
    <recommendedName>
        <fullName evidence="3">Sulfur carrier protein FdhD</fullName>
    </recommendedName>
</protein>
<dbReference type="Proteomes" id="UP000266206">
    <property type="component" value="Unassembled WGS sequence"/>
</dbReference>
<comment type="function">
    <text evidence="3">Required for formate dehydrogenase (FDH) activity. Acts as a sulfur carrier protein that transfers sulfur from IscS to the molybdenum cofactor prior to its insertion into FDH.</text>
</comment>
<feature type="active site" description="Cysteine persulfide intermediate" evidence="3">
    <location>
        <position position="125"/>
    </location>
</feature>
<dbReference type="OrthoDB" id="3197277at2"/>
<sequence>MASLKSAPSWCPAELSAGHLRATVWRRHPDSHVLLAEPDELVNEVPVALEYNGIAHATLLATPNDLEDFAYGFSYTEGLIRSASDVYDIELKETENGIIVAVTIASACLDSLKRRRRAMAGRTGCGLCGIENLEEVVRPLQPVAARHERLATFAIIRAAQQLRNAQPVHSTTGASHAAAWADADGTLKAVREDVGRHNALDKLIGSLIRKPFDPQCGFAVISSRASFEMVQKSAAAGINALIAVSAPTAYAARMAQNLNLFLAGFMRGESFTVYAHPEYLSKEISS</sequence>
<keyword evidence="2 3" id="KW-0501">Molybdenum cofactor biosynthesis</keyword>
<comment type="caution">
    <text evidence="3">Lacks conserved residue(s) required for the propagation of feature annotation.</text>
</comment>
<dbReference type="Gene3D" id="3.10.20.10">
    <property type="match status" value="1"/>
</dbReference>
<dbReference type="EMBL" id="NQOU01000001">
    <property type="protein sequence ID" value="RII84391.1"/>
    <property type="molecule type" value="Genomic_DNA"/>
</dbReference>
<dbReference type="InterPro" id="IPR016193">
    <property type="entry name" value="Cytidine_deaminase-like"/>
</dbReference>
<dbReference type="GO" id="GO:0016783">
    <property type="term" value="F:sulfurtransferase activity"/>
    <property type="evidence" value="ECO:0007669"/>
    <property type="project" value="InterPro"/>
</dbReference>
<organism evidence="5 6">
    <name type="scientific">Neopusillimonas maritima</name>
    <dbReference type="NCBI Taxonomy" id="2026239"/>
    <lineage>
        <taxon>Bacteria</taxon>
        <taxon>Pseudomonadati</taxon>
        <taxon>Pseudomonadota</taxon>
        <taxon>Betaproteobacteria</taxon>
        <taxon>Burkholderiales</taxon>
        <taxon>Alcaligenaceae</taxon>
        <taxon>Neopusillimonas</taxon>
    </lineage>
</organism>
<dbReference type="AlphaFoldDB" id="A0A3A1Z161"/>
<dbReference type="PANTHER" id="PTHR30592:SF1">
    <property type="entry name" value="SULFUR CARRIER PROTEIN FDHD"/>
    <property type="match status" value="1"/>
</dbReference>
<evidence type="ECO:0000313" key="5">
    <source>
        <dbReference type="EMBL" id="RIY42107.1"/>
    </source>
</evidence>
<dbReference type="NCBIfam" id="TIGR00129">
    <property type="entry name" value="fdhD_narQ"/>
    <property type="match status" value="1"/>
</dbReference>
<evidence type="ECO:0000313" key="7">
    <source>
        <dbReference type="Proteomes" id="UP000266483"/>
    </source>
</evidence>
<dbReference type="SUPFAM" id="SSF53927">
    <property type="entry name" value="Cytidine deaminase-like"/>
    <property type="match status" value="1"/>
</dbReference>
<dbReference type="PANTHER" id="PTHR30592">
    <property type="entry name" value="FORMATE DEHYDROGENASE"/>
    <property type="match status" value="1"/>
</dbReference>
<keyword evidence="7" id="KW-1185">Reference proteome</keyword>
<dbReference type="Pfam" id="PF02634">
    <property type="entry name" value="FdhD-NarQ"/>
    <property type="match status" value="1"/>
</dbReference>
<comment type="subcellular location">
    <subcellularLocation>
        <location evidence="3">Cytoplasm</location>
    </subcellularLocation>
</comment>
<evidence type="ECO:0000313" key="6">
    <source>
        <dbReference type="Proteomes" id="UP000266206"/>
    </source>
</evidence>
<evidence type="ECO:0000256" key="2">
    <source>
        <dbReference type="ARBA" id="ARBA00023150"/>
    </source>
</evidence>
<dbReference type="EMBL" id="NQYH01000001">
    <property type="protein sequence ID" value="RIY42107.1"/>
    <property type="molecule type" value="Genomic_DNA"/>
</dbReference>
<comment type="caution">
    <text evidence="5">The sequence shown here is derived from an EMBL/GenBank/DDBJ whole genome shotgun (WGS) entry which is preliminary data.</text>
</comment>
<name>A0A3A1Z161_9BURK</name>
<dbReference type="Proteomes" id="UP000266483">
    <property type="component" value="Unassembled WGS sequence"/>
</dbReference>
<evidence type="ECO:0000313" key="4">
    <source>
        <dbReference type="EMBL" id="RII84391.1"/>
    </source>
</evidence>
<evidence type="ECO:0000256" key="1">
    <source>
        <dbReference type="ARBA" id="ARBA00022490"/>
    </source>
</evidence>
<comment type="similarity">
    <text evidence="3">Belongs to the FdhD family.</text>
</comment>
<accession>A0A3A1Z161</accession>
<dbReference type="HAMAP" id="MF_00187">
    <property type="entry name" value="FdhD"/>
    <property type="match status" value="1"/>
</dbReference>
<evidence type="ECO:0000256" key="3">
    <source>
        <dbReference type="HAMAP-Rule" id="MF_00187"/>
    </source>
</evidence>
<keyword evidence="5" id="KW-0808">Transferase</keyword>
<dbReference type="RefSeq" id="WP_119441163.1">
    <property type="nucleotide sequence ID" value="NZ_CP170494.1"/>
</dbReference>
<dbReference type="GO" id="GO:0006777">
    <property type="term" value="P:Mo-molybdopterin cofactor biosynthetic process"/>
    <property type="evidence" value="ECO:0007669"/>
    <property type="project" value="UniProtKB-UniRule"/>
</dbReference>
<reference evidence="6 7" key="1">
    <citation type="submission" date="2017-08" db="EMBL/GenBank/DDBJ databases">
        <title>Pusillimonas indicus sp. nov., a member of the family Alcaligenaceae isolated from surface seawater.</title>
        <authorList>
            <person name="Li J."/>
        </authorList>
    </citation>
    <scope>NUCLEOTIDE SEQUENCE [LARGE SCALE GENOMIC DNA]</scope>
    <source>
        <strain evidence="4 7">17-4A</strain>
        <strain evidence="5 6">L52-1-41</strain>
    </source>
</reference>
<gene>
    <name evidence="3" type="primary">fdhD</name>
    <name evidence="4" type="ORF">CJO09_04040</name>
    <name evidence="5" type="ORF">CJP73_01280</name>
</gene>
<dbReference type="Gene3D" id="3.40.140.10">
    <property type="entry name" value="Cytidine Deaminase, domain 2"/>
    <property type="match status" value="1"/>
</dbReference>
<dbReference type="GO" id="GO:0005737">
    <property type="term" value="C:cytoplasm"/>
    <property type="evidence" value="ECO:0007669"/>
    <property type="project" value="UniProtKB-SubCell"/>
</dbReference>
<dbReference type="GO" id="GO:0097163">
    <property type="term" value="F:sulfur carrier activity"/>
    <property type="evidence" value="ECO:0007669"/>
    <property type="project" value="UniProtKB-UniRule"/>
</dbReference>
<dbReference type="InterPro" id="IPR003786">
    <property type="entry name" value="FdhD"/>
</dbReference>